<evidence type="ECO:0000313" key="2">
    <source>
        <dbReference type="Proteomes" id="UP000466442"/>
    </source>
</evidence>
<dbReference type="Proteomes" id="UP000466442">
    <property type="component" value="Unassembled WGS sequence"/>
</dbReference>
<keyword evidence="2" id="KW-1185">Reference proteome</keyword>
<name>A0A8S9XL04_APOLU</name>
<evidence type="ECO:0000313" key="1">
    <source>
        <dbReference type="EMBL" id="KAF6208961.1"/>
    </source>
</evidence>
<dbReference type="OrthoDB" id="6591074at2759"/>
<organism evidence="1 2">
    <name type="scientific">Apolygus lucorum</name>
    <name type="common">Small green plant bug</name>
    <name type="synonym">Lygocoris lucorum</name>
    <dbReference type="NCBI Taxonomy" id="248454"/>
    <lineage>
        <taxon>Eukaryota</taxon>
        <taxon>Metazoa</taxon>
        <taxon>Ecdysozoa</taxon>
        <taxon>Arthropoda</taxon>
        <taxon>Hexapoda</taxon>
        <taxon>Insecta</taxon>
        <taxon>Pterygota</taxon>
        <taxon>Neoptera</taxon>
        <taxon>Paraneoptera</taxon>
        <taxon>Hemiptera</taxon>
        <taxon>Heteroptera</taxon>
        <taxon>Panheteroptera</taxon>
        <taxon>Cimicomorpha</taxon>
        <taxon>Miridae</taxon>
        <taxon>Mirini</taxon>
        <taxon>Apolygus</taxon>
    </lineage>
</organism>
<sequence>MSSSSHRELFYRELDDYYREKPNKKPWTAVELEEKIVELTEENIENHVPLLNSPPSVIGGMEPDQHCSICNKETDDEQLLCEWCSREETISSIQDQCHEKQKQAAEKMQASSSKLHDEINVGDNVVVTVPKFDRGPLDCRNVRGIILEERNGFFRVGTAAGILKNLCSRDQLAKTFKNTEESEVLRDKLVTLRETTSLDVASSSATPPFVIPEATLDLRMKHMREDRYKLSTPTPLRMILMHEFRGLGR</sequence>
<dbReference type="EMBL" id="WIXP02000006">
    <property type="protein sequence ID" value="KAF6208961.1"/>
    <property type="molecule type" value="Genomic_DNA"/>
</dbReference>
<accession>A0A8S9XL04</accession>
<comment type="caution">
    <text evidence="1">The sequence shown here is derived from an EMBL/GenBank/DDBJ whole genome shotgun (WGS) entry which is preliminary data.</text>
</comment>
<proteinExistence type="predicted"/>
<dbReference type="AlphaFoldDB" id="A0A8S9XL04"/>
<gene>
    <name evidence="1" type="ORF">GE061_014704</name>
</gene>
<reference evidence="1" key="1">
    <citation type="journal article" date="2021" name="Mol. Ecol. Resour.">
        <title>Apolygus lucorum genome provides insights into omnivorousness and mesophyll feeding.</title>
        <authorList>
            <person name="Liu Y."/>
            <person name="Liu H."/>
            <person name="Wang H."/>
            <person name="Huang T."/>
            <person name="Liu B."/>
            <person name="Yang B."/>
            <person name="Yin L."/>
            <person name="Li B."/>
            <person name="Zhang Y."/>
            <person name="Zhang S."/>
            <person name="Jiang F."/>
            <person name="Zhang X."/>
            <person name="Ren Y."/>
            <person name="Wang B."/>
            <person name="Wang S."/>
            <person name="Lu Y."/>
            <person name="Wu K."/>
            <person name="Fan W."/>
            <person name="Wang G."/>
        </authorList>
    </citation>
    <scope>NUCLEOTIDE SEQUENCE</scope>
    <source>
        <strain evidence="1">12Hb</strain>
    </source>
</reference>
<protein>
    <submittedName>
        <fullName evidence="1">Uncharacterized protein</fullName>
    </submittedName>
</protein>
<dbReference type="CDD" id="cd20805">
    <property type="entry name" value="C1_DGK_rpt2"/>
    <property type="match status" value="1"/>
</dbReference>